<dbReference type="KEGG" id="vsp:VS_0200"/>
<evidence type="ECO:0000313" key="1">
    <source>
        <dbReference type="EMBL" id="CAV17232.1"/>
    </source>
</evidence>
<accession>B7VHM0</accession>
<reference evidence="1 2" key="1">
    <citation type="submission" date="2009-02" db="EMBL/GenBank/DDBJ databases">
        <title>Vibrio splendidus str. LGP32 complete genome.</title>
        <authorList>
            <person name="Mazel D."/>
            <person name="Le Roux F."/>
        </authorList>
    </citation>
    <scope>NUCLEOTIDE SEQUENCE [LARGE SCALE GENOMIC DNA]</scope>
    <source>
        <strain evidence="1 2">LGP32</strain>
    </source>
</reference>
<evidence type="ECO:0000313" key="2">
    <source>
        <dbReference type="Proteomes" id="UP000009100"/>
    </source>
</evidence>
<sequence length="56" mass="6248">MARAMPMSTHFFAAKLDSSSHSKIRGDKNGEEATWLSTKGTYKPRALFSRKVCSRA</sequence>
<dbReference type="Proteomes" id="UP000009100">
    <property type="component" value="Chromosome 1"/>
</dbReference>
<proteinExistence type="predicted"/>
<dbReference type="AlphaFoldDB" id="B7VHM0"/>
<protein>
    <submittedName>
        <fullName evidence="1">Uncharacterized protein</fullName>
    </submittedName>
</protein>
<dbReference type="EMBL" id="FM954972">
    <property type="protein sequence ID" value="CAV17232.1"/>
    <property type="molecule type" value="Genomic_DNA"/>
</dbReference>
<dbReference type="HOGENOM" id="CLU_3013153_0_0_6"/>
<gene>
    <name evidence="1" type="ordered locus">VS_0200</name>
</gene>
<organism evidence="1 2">
    <name type="scientific">Vibrio atlanticus (strain LGP32)</name>
    <name type="common">Vibrio splendidus (strain Mel32)</name>
    <dbReference type="NCBI Taxonomy" id="575788"/>
    <lineage>
        <taxon>Bacteria</taxon>
        <taxon>Pseudomonadati</taxon>
        <taxon>Pseudomonadota</taxon>
        <taxon>Gammaproteobacteria</taxon>
        <taxon>Vibrionales</taxon>
        <taxon>Vibrionaceae</taxon>
        <taxon>Vibrio</taxon>
    </lineage>
</organism>
<name>B7VHM0_VIBA3</name>